<dbReference type="InterPro" id="IPR043147">
    <property type="entry name" value="Penicillin_amidase_A-knob"/>
</dbReference>
<protein>
    <submittedName>
        <fullName evidence="5">Acylase</fullName>
    </submittedName>
</protein>
<dbReference type="SUPFAM" id="SSF56235">
    <property type="entry name" value="N-terminal nucleophile aminohydrolases (Ntn hydrolases)"/>
    <property type="match status" value="1"/>
</dbReference>
<dbReference type="InterPro" id="IPR014395">
    <property type="entry name" value="Pen/GL7ACA/AHL_acylase"/>
</dbReference>
<dbReference type="EMBL" id="CP089984">
    <property type="protein sequence ID" value="WXB15182.1"/>
    <property type="molecule type" value="Genomic_DNA"/>
</dbReference>
<evidence type="ECO:0000256" key="4">
    <source>
        <dbReference type="ARBA" id="ARBA00023145"/>
    </source>
</evidence>
<evidence type="ECO:0000256" key="2">
    <source>
        <dbReference type="ARBA" id="ARBA00022729"/>
    </source>
</evidence>
<keyword evidence="4" id="KW-0865">Zymogen</keyword>
<dbReference type="PIRSF" id="PIRSF001227">
    <property type="entry name" value="Pen_acylase"/>
    <property type="match status" value="1"/>
</dbReference>
<dbReference type="Proteomes" id="UP001370348">
    <property type="component" value="Chromosome"/>
</dbReference>
<keyword evidence="2" id="KW-0732">Signal</keyword>
<organism evidence="5 6">
    <name type="scientific">Pendulispora albinea</name>
    <dbReference type="NCBI Taxonomy" id="2741071"/>
    <lineage>
        <taxon>Bacteria</taxon>
        <taxon>Pseudomonadati</taxon>
        <taxon>Myxococcota</taxon>
        <taxon>Myxococcia</taxon>
        <taxon>Myxococcales</taxon>
        <taxon>Sorangiineae</taxon>
        <taxon>Pendulisporaceae</taxon>
        <taxon>Pendulispora</taxon>
    </lineage>
</organism>
<dbReference type="RefSeq" id="WP_394824807.1">
    <property type="nucleotide sequence ID" value="NZ_CP089984.1"/>
</dbReference>
<evidence type="ECO:0000313" key="6">
    <source>
        <dbReference type="Proteomes" id="UP001370348"/>
    </source>
</evidence>
<sequence>MKKLTLVFLVAACACSTSGCRDNEVAAWRRQAQNVTIVRDDWGIPHVYGKSDADAVFGLMYAQAEDDFNRVETNYLNAMGRLAEAEGEAEVYRDLRMKLFIDPEKMKAEYRESPAWLKALMDAYANGLNYYLHEHPKVKPRVIERFEPWMALTFSEGSIGGDIERVSLPQLEAFYGKNPAPEPAAPPPPAEPKGSNGFAIAPFNSSSGHALLWINPHTSFFFRAEAQVVSDEGLNAYGALTWGQFFVYQGFNERAGWMHTSSGVDCIDEYLETVVRKDGGLFYRYGNEERPLKASKITVPYKTASGVAHKEFTVYATHHGPIVREADGKWVSVRLMQEPMKALMQSYTRTKAKNVKAFKEVMELHANSSNNTVFADAEGNIAYFHANFIPRRDTSFDWSKPVDGSNPATEWRGLHSVDEAPNVVNPPNGWIQNTNNWPYSAAGPYSPKIGDYPSYVDRNVENPRGVHAIRVLKDKKDFTNDKLIAAAFDSYLTEFEVLVPTLLKAYDELPDASPLKAKLAEPIALLRTWDLRWSLESVPTSLAVFWGEDLWLRVTADAARAGVTIYEYMETKASSQQRLDAFAAAVDKLAADFGTWKTPWGDINRLQRLTGDIVQKFDDKAPSIPVPFTSARWGSLASFGARSANGTKKLYGTSGNSFLAVVEFGDRVKAKAITVGGESGDPASPHFGDQSVRYTTGNLRDVYFYRSQLEGHTERQYHPGE</sequence>
<evidence type="ECO:0000256" key="1">
    <source>
        <dbReference type="ARBA" id="ARBA00006586"/>
    </source>
</evidence>
<dbReference type="Gene3D" id="2.30.120.10">
    <property type="match status" value="1"/>
</dbReference>
<comment type="similarity">
    <text evidence="1">Belongs to the peptidase S45 family.</text>
</comment>
<dbReference type="PROSITE" id="PS51257">
    <property type="entry name" value="PROKAR_LIPOPROTEIN"/>
    <property type="match status" value="1"/>
</dbReference>
<dbReference type="Gene3D" id="3.60.20.10">
    <property type="entry name" value="Glutamine Phosphoribosylpyrophosphate, subunit 1, domain 1"/>
    <property type="match status" value="1"/>
</dbReference>
<keyword evidence="6" id="KW-1185">Reference proteome</keyword>
<dbReference type="Gene3D" id="1.10.1400.10">
    <property type="match status" value="1"/>
</dbReference>
<gene>
    <name evidence="5" type="ORF">LZC94_46110</name>
</gene>
<reference evidence="5 6" key="1">
    <citation type="submission" date="2021-12" db="EMBL/GenBank/DDBJ databases">
        <title>Discovery of the Pendulisporaceae a myxobacterial family with distinct sporulation behavior and unique specialized metabolism.</title>
        <authorList>
            <person name="Garcia R."/>
            <person name="Popoff A."/>
            <person name="Bader C.D."/>
            <person name="Loehr J."/>
            <person name="Walesch S."/>
            <person name="Walt C."/>
            <person name="Boldt J."/>
            <person name="Bunk B."/>
            <person name="Haeckl F.J.F.P.J."/>
            <person name="Gunesch A.P."/>
            <person name="Birkelbach J."/>
            <person name="Nuebel U."/>
            <person name="Pietschmann T."/>
            <person name="Bach T."/>
            <person name="Mueller R."/>
        </authorList>
    </citation>
    <scope>NUCLEOTIDE SEQUENCE [LARGE SCALE GENOMIC DNA]</scope>
    <source>
        <strain evidence="5 6">MSr11954</strain>
    </source>
</reference>
<dbReference type="Pfam" id="PF01804">
    <property type="entry name" value="Penicil_amidase"/>
    <property type="match status" value="1"/>
</dbReference>
<dbReference type="Gene3D" id="1.10.439.10">
    <property type="entry name" value="Penicillin Amidohydrolase, domain 1"/>
    <property type="match status" value="1"/>
</dbReference>
<evidence type="ECO:0000313" key="5">
    <source>
        <dbReference type="EMBL" id="WXB15182.1"/>
    </source>
</evidence>
<dbReference type="PANTHER" id="PTHR34218">
    <property type="entry name" value="PEPTIDASE S45 PENICILLIN AMIDASE"/>
    <property type="match status" value="1"/>
</dbReference>
<accession>A0ABZ2LWR9</accession>
<dbReference type="CDD" id="cd01936">
    <property type="entry name" value="Ntn_CA"/>
    <property type="match status" value="1"/>
</dbReference>
<dbReference type="InterPro" id="IPR002692">
    <property type="entry name" value="S45"/>
</dbReference>
<dbReference type="PANTHER" id="PTHR34218:SF3">
    <property type="entry name" value="ACYL-HOMOSERINE LACTONE ACYLASE PVDQ"/>
    <property type="match status" value="1"/>
</dbReference>
<dbReference type="InterPro" id="IPR043146">
    <property type="entry name" value="Penicillin_amidase_N_B-knob"/>
</dbReference>
<name>A0ABZ2LWR9_9BACT</name>
<proteinExistence type="inferred from homology"/>
<keyword evidence="3" id="KW-0378">Hydrolase</keyword>
<dbReference type="InterPro" id="IPR023343">
    <property type="entry name" value="Penicillin_amidase_dom1"/>
</dbReference>
<evidence type="ECO:0000256" key="3">
    <source>
        <dbReference type="ARBA" id="ARBA00022801"/>
    </source>
</evidence>
<dbReference type="InterPro" id="IPR029055">
    <property type="entry name" value="Ntn_hydrolases_N"/>
</dbReference>